<proteinExistence type="inferred from homology"/>
<dbReference type="InterPro" id="IPR055170">
    <property type="entry name" value="GFO_IDH_MocA-like_dom"/>
</dbReference>
<dbReference type="Gene3D" id="3.40.50.720">
    <property type="entry name" value="NAD(P)-binding Rossmann-like Domain"/>
    <property type="match status" value="1"/>
</dbReference>
<keyword evidence="2" id="KW-0560">Oxidoreductase</keyword>
<evidence type="ECO:0000256" key="1">
    <source>
        <dbReference type="ARBA" id="ARBA00010928"/>
    </source>
</evidence>
<sequence>MPNQPNIPKPEAQSRRVGFAVVGLGELSAEELIPALRTSQHAYLAAVVTGELDKGRAFAKAAGLSDADAYTYEQFEELGQRDDVQAVYIVLPNNLHRDYAERAAKLGKHVLCEKPLADTTKDAEAIVKACKGAGVLLMAAYRIQYTPHHWAAKKAVAGGKLGSIKLLDSIHAQVEDDASAWRLSFKQAGGGPLVDVGIYCLNTMRFVTGLEPEWVYAAVHQPKGDTRFKEVEESMSVMLGFPGGLIANMLTSYGAVKTDTLRVLGEAGSVTLDPAFLYVGLDLELSDKAAKTTPQFAAYNQFTLEVDHFAECIQSGKTPYTPGEEGLQDHRIMDAIYQSARSGKRVELEKFSGQDVFRNTDNVPKHIKAQP</sequence>
<dbReference type="SUPFAM" id="SSF55347">
    <property type="entry name" value="Glyceraldehyde-3-phosphate dehydrogenase-like, C-terminal domain"/>
    <property type="match status" value="1"/>
</dbReference>
<reference evidence="5 6" key="1">
    <citation type="submission" date="2018-11" db="EMBL/GenBank/DDBJ databases">
        <title>Deinococcus shelandsis sp. nov., isolated from South Shetland Islands soil of Antarctica.</title>
        <authorList>
            <person name="Tian J."/>
        </authorList>
    </citation>
    <scope>NUCLEOTIDE SEQUENCE [LARGE SCALE GENOMIC DNA]</scope>
    <source>
        <strain evidence="5 6">S14-83T</strain>
    </source>
</reference>
<dbReference type="PANTHER" id="PTHR22604:SF105">
    <property type="entry name" value="TRANS-1,2-DIHYDROBENZENE-1,2-DIOL DEHYDROGENASE"/>
    <property type="match status" value="1"/>
</dbReference>
<dbReference type="AlphaFoldDB" id="A0A3G8YF84"/>
<dbReference type="GO" id="GO:0000166">
    <property type="term" value="F:nucleotide binding"/>
    <property type="evidence" value="ECO:0007669"/>
    <property type="project" value="InterPro"/>
</dbReference>
<keyword evidence="6" id="KW-1185">Reference proteome</keyword>
<dbReference type="Pfam" id="PF01408">
    <property type="entry name" value="GFO_IDH_MocA"/>
    <property type="match status" value="1"/>
</dbReference>
<dbReference type="InterPro" id="IPR000683">
    <property type="entry name" value="Gfo/Idh/MocA-like_OxRdtase_N"/>
</dbReference>
<gene>
    <name evidence="5" type="ORF">EHF33_12930</name>
</gene>
<evidence type="ECO:0000313" key="5">
    <source>
        <dbReference type="EMBL" id="AZI43540.1"/>
    </source>
</evidence>
<evidence type="ECO:0000313" key="6">
    <source>
        <dbReference type="Proteomes" id="UP000276417"/>
    </source>
</evidence>
<dbReference type="PRINTS" id="PR01775">
    <property type="entry name" value="GLFROXRDTASE"/>
</dbReference>
<dbReference type="Proteomes" id="UP000276417">
    <property type="component" value="Chromosome 1"/>
</dbReference>
<dbReference type="Gene3D" id="3.30.360.10">
    <property type="entry name" value="Dihydrodipicolinate Reductase, domain 2"/>
    <property type="match status" value="1"/>
</dbReference>
<evidence type="ECO:0000256" key="2">
    <source>
        <dbReference type="ARBA" id="ARBA00023002"/>
    </source>
</evidence>
<name>A0A3G8YF84_9DEIO</name>
<dbReference type="EMBL" id="CP034183">
    <property type="protein sequence ID" value="AZI43540.1"/>
    <property type="molecule type" value="Genomic_DNA"/>
</dbReference>
<evidence type="ECO:0000259" key="3">
    <source>
        <dbReference type="Pfam" id="PF01408"/>
    </source>
</evidence>
<feature type="domain" description="GFO/IDH/MocA-like oxidoreductase" evidence="4">
    <location>
        <begin position="151"/>
        <end position="270"/>
    </location>
</feature>
<evidence type="ECO:0000259" key="4">
    <source>
        <dbReference type="Pfam" id="PF22725"/>
    </source>
</evidence>
<dbReference type="SUPFAM" id="SSF51735">
    <property type="entry name" value="NAD(P)-binding Rossmann-fold domains"/>
    <property type="match status" value="1"/>
</dbReference>
<organism evidence="5 6">
    <name type="scientific">Deinococcus psychrotolerans</name>
    <dbReference type="NCBI Taxonomy" id="2489213"/>
    <lineage>
        <taxon>Bacteria</taxon>
        <taxon>Thermotogati</taxon>
        <taxon>Deinococcota</taxon>
        <taxon>Deinococci</taxon>
        <taxon>Deinococcales</taxon>
        <taxon>Deinococcaceae</taxon>
        <taxon>Deinococcus</taxon>
    </lineage>
</organism>
<dbReference type="InterPro" id="IPR050984">
    <property type="entry name" value="Gfo/Idh/MocA_domain"/>
</dbReference>
<protein>
    <submittedName>
        <fullName evidence="5">Gfo/Idh/MocA family oxidoreductase</fullName>
    </submittedName>
</protein>
<accession>A0A3G8YF84</accession>
<dbReference type="KEGG" id="dph:EHF33_12930"/>
<dbReference type="RefSeq" id="WP_124872284.1">
    <property type="nucleotide sequence ID" value="NZ_CP034183.1"/>
</dbReference>
<dbReference type="Pfam" id="PF22725">
    <property type="entry name" value="GFO_IDH_MocA_C3"/>
    <property type="match status" value="1"/>
</dbReference>
<comment type="similarity">
    <text evidence="1">Belongs to the Gfo/Idh/MocA family.</text>
</comment>
<dbReference type="GO" id="GO:0016491">
    <property type="term" value="F:oxidoreductase activity"/>
    <property type="evidence" value="ECO:0007669"/>
    <property type="project" value="UniProtKB-KW"/>
</dbReference>
<dbReference type="InterPro" id="IPR036291">
    <property type="entry name" value="NAD(P)-bd_dom_sf"/>
</dbReference>
<dbReference type="PANTHER" id="PTHR22604">
    <property type="entry name" value="OXIDOREDUCTASES"/>
    <property type="match status" value="1"/>
</dbReference>
<feature type="domain" description="Gfo/Idh/MocA-like oxidoreductase N-terminal" evidence="3">
    <location>
        <begin position="18"/>
        <end position="140"/>
    </location>
</feature>
<dbReference type="OrthoDB" id="9815825at2"/>
<dbReference type="InterPro" id="IPR008354">
    <property type="entry name" value="Glc-Fru_OxRdtase_bac"/>
</dbReference>